<protein>
    <recommendedName>
        <fullName evidence="2">thymidylate synthase</fullName>
        <ecNumber evidence="2">2.1.1.45</ecNumber>
    </recommendedName>
</protein>
<dbReference type="EMBL" id="BK015060">
    <property type="protein sequence ID" value="DAD89340.1"/>
    <property type="molecule type" value="Genomic_DNA"/>
</dbReference>
<feature type="domain" description="Thymidylate synthase/dCMP hydroxymethylase" evidence="5">
    <location>
        <begin position="59"/>
        <end position="228"/>
    </location>
</feature>
<evidence type="ECO:0000259" key="5">
    <source>
        <dbReference type="Pfam" id="PF00303"/>
    </source>
</evidence>
<dbReference type="InterPro" id="IPR000398">
    <property type="entry name" value="Thymidylate_synthase"/>
</dbReference>
<keyword evidence="3" id="KW-0489">Methyltransferase</keyword>
<dbReference type="GO" id="GO:0004799">
    <property type="term" value="F:thymidylate synthase activity"/>
    <property type="evidence" value="ECO:0007669"/>
    <property type="project" value="UniProtKB-EC"/>
</dbReference>
<evidence type="ECO:0000256" key="1">
    <source>
        <dbReference type="ARBA" id="ARBA00009972"/>
    </source>
</evidence>
<dbReference type="PRINTS" id="PR00108">
    <property type="entry name" value="THYMDSNTHASE"/>
</dbReference>
<organism evidence="6">
    <name type="scientific">Podoviridae sp. ctiJY10</name>
    <dbReference type="NCBI Taxonomy" id="2826572"/>
    <lineage>
        <taxon>Viruses</taxon>
        <taxon>Duplodnaviria</taxon>
        <taxon>Heunggongvirae</taxon>
        <taxon>Uroviricota</taxon>
        <taxon>Caudoviricetes</taxon>
    </lineage>
</organism>
<evidence type="ECO:0000313" key="6">
    <source>
        <dbReference type="EMBL" id="DAD89340.1"/>
    </source>
</evidence>
<keyword evidence="4" id="KW-0808">Transferase</keyword>
<reference evidence="6" key="1">
    <citation type="journal article" date="2021" name="Proc. Natl. Acad. Sci. U.S.A.">
        <title>A Catalog of Tens of Thousands of Viruses from Human Metagenomes Reveals Hidden Associations with Chronic Diseases.</title>
        <authorList>
            <person name="Tisza M.J."/>
            <person name="Buck C.B."/>
        </authorList>
    </citation>
    <scope>NUCLEOTIDE SEQUENCE</scope>
    <source>
        <strain evidence="6">CtiJY10</strain>
    </source>
</reference>
<dbReference type="EC" id="2.1.1.45" evidence="2"/>
<dbReference type="InterPro" id="IPR045097">
    <property type="entry name" value="Thymidate_synth/dCMP_Mease"/>
</dbReference>
<evidence type="ECO:0000256" key="3">
    <source>
        <dbReference type="ARBA" id="ARBA00022603"/>
    </source>
</evidence>
<dbReference type="InterPro" id="IPR036926">
    <property type="entry name" value="Thymidate_synth/dCMP_Mease_sf"/>
</dbReference>
<dbReference type="CDD" id="cd00351">
    <property type="entry name" value="TS_Pyrimidine_HMase"/>
    <property type="match status" value="1"/>
</dbReference>
<evidence type="ECO:0000256" key="4">
    <source>
        <dbReference type="ARBA" id="ARBA00022679"/>
    </source>
</evidence>
<dbReference type="Gene3D" id="3.30.572.10">
    <property type="entry name" value="Thymidylate synthase/dCMP hydroxymethylase domain"/>
    <property type="match status" value="1"/>
</dbReference>
<evidence type="ECO:0000256" key="2">
    <source>
        <dbReference type="ARBA" id="ARBA00011947"/>
    </source>
</evidence>
<proteinExistence type="inferred from homology"/>
<comment type="similarity">
    <text evidence="1">Belongs to the thymidylate synthase family.</text>
</comment>
<dbReference type="InterPro" id="IPR023451">
    <property type="entry name" value="Thymidate_synth/dCMP_Mease_dom"/>
</dbReference>
<dbReference type="PANTHER" id="PTHR11548:SF9">
    <property type="entry name" value="THYMIDYLATE SYNTHASE"/>
    <property type="match status" value="1"/>
</dbReference>
<dbReference type="GO" id="GO:0006231">
    <property type="term" value="P:dTMP biosynthetic process"/>
    <property type="evidence" value="ECO:0007669"/>
    <property type="project" value="InterPro"/>
</dbReference>
<name>A0A8S5N4H2_9CAUD</name>
<dbReference type="GO" id="GO:0032259">
    <property type="term" value="P:methylation"/>
    <property type="evidence" value="ECO:0007669"/>
    <property type="project" value="UniProtKB-KW"/>
</dbReference>
<sequence>MAVTVFNAKTVNEAWEQAFEALKAQANEGFNDTSRDGGVVGEITDAVFCIEDPTRNIVTSPIRKMPMRYAVGELAWYLSGSNKASDIGRFAKKWLEISDDGETNNSAYGYRIFTKFGFDQWKHIKNMLQKDPNSRQAVIHIKDADNKPTKDTPCTVYLQFFIRNGKLNLSVHMRSNDIWMGVPYDMFSFCFLQMKMAMELGVEIGEYHHYAGSLHMYARDWEAAKKNMGEVCCTELKR</sequence>
<accession>A0A8S5N4H2</accession>
<dbReference type="SUPFAM" id="SSF55831">
    <property type="entry name" value="Thymidylate synthase/dCMP hydroxymethylase"/>
    <property type="match status" value="1"/>
</dbReference>
<dbReference type="PANTHER" id="PTHR11548">
    <property type="entry name" value="THYMIDYLATE SYNTHASE 1"/>
    <property type="match status" value="1"/>
</dbReference>
<dbReference type="Pfam" id="PF00303">
    <property type="entry name" value="Thymidylat_synt"/>
    <property type="match status" value="1"/>
</dbReference>